<gene>
    <name evidence="6" type="ORF">PV09_03037</name>
</gene>
<keyword evidence="7" id="KW-1185">Reference proteome</keyword>
<evidence type="ECO:0000313" key="6">
    <source>
        <dbReference type="EMBL" id="KIW05832.1"/>
    </source>
</evidence>
<dbReference type="GO" id="GO:0003839">
    <property type="term" value="F:gamma-glutamylcyclotransferase activity"/>
    <property type="evidence" value="ECO:0007669"/>
    <property type="project" value="UniProtKB-EC"/>
</dbReference>
<dbReference type="GeneID" id="27311010"/>
<protein>
    <recommendedName>
        <fullName evidence="1">gamma-glutamylcyclotransferase</fullName>
        <ecNumber evidence="1">4.3.2.9</ecNumber>
    </recommendedName>
</protein>
<dbReference type="InterPro" id="IPR017939">
    <property type="entry name" value="G-Glutamylcylcotransferase"/>
</dbReference>
<dbReference type="InterPro" id="IPR013024">
    <property type="entry name" value="GGCT-like"/>
</dbReference>
<dbReference type="PANTHER" id="PTHR12935">
    <property type="entry name" value="GAMMA-GLUTAMYLCYCLOTRANSFERASE"/>
    <property type="match status" value="1"/>
</dbReference>
<feature type="binding site" evidence="4">
    <location>
        <begin position="11"/>
        <end position="16"/>
    </location>
    <ligand>
        <name>substrate</name>
    </ligand>
</feature>
<feature type="domain" description="Gamma-glutamylcyclotransferase AIG2-like" evidence="5">
    <location>
        <begin position="11"/>
        <end position="100"/>
    </location>
</feature>
<dbReference type="EMBL" id="KN847536">
    <property type="protein sequence ID" value="KIW05832.1"/>
    <property type="molecule type" value="Genomic_DNA"/>
</dbReference>
<dbReference type="PANTHER" id="PTHR12935:SF0">
    <property type="entry name" value="GAMMA-GLUTAMYLCYCLOTRANSFERASE"/>
    <property type="match status" value="1"/>
</dbReference>
<dbReference type="CDD" id="cd06661">
    <property type="entry name" value="GGCT_like"/>
    <property type="match status" value="1"/>
</dbReference>
<dbReference type="AlphaFoldDB" id="A0A0D1YYQ5"/>
<dbReference type="SUPFAM" id="SSF110857">
    <property type="entry name" value="Gamma-glutamyl cyclotransferase-like"/>
    <property type="match status" value="1"/>
</dbReference>
<reference evidence="6 7" key="1">
    <citation type="submission" date="2015-01" db="EMBL/GenBank/DDBJ databases">
        <title>The Genome Sequence of Ochroconis gallopava CBS43764.</title>
        <authorList>
            <consortium name="The Broad Institute Genomics Platform"/>
            <person name="Cuomo C."/>
            <person name="de Hoog S."/>
            <person name="Gorbushina A."/>
            <person name="Stielow B."/>
            <person name="Teixiera M."/>
            <person name="Abouelleil A."/>
            <person name="Chapman S.B."/>
            <person name="Priest M."/>
            <person name="Young S.K."/>
            <person name="Wortman J."/>
            <person name="Nusbaum C."/>
            <person name="Birren B."/>
        </authorList>
    </citation>
    <scope>NUCLEOTIDE SEQUENCE [LARGE SCALE GENOMIC DNA]</scope>
    <source>
        <strain evidence="6 7">CBS 43764</strain>
    </source>
</reference>
<accession>A0A0D1YYQ5</accession>
<dbReference type="OrthoDB" id="2924818at2759"/>
<dbReference type="Proteomes" id="UP000053259">
    <property type="component" value="Unassembled WGS sequence"/>
</dbReference>
<dbReference type="InParanoid" id="A0A0D1YYQ5"/>
<feature type="active site" description="Proton acceptor" evidence="3">
    <location>
        <position position="85"/>
    </location>
</feature>
<dbReference type="HOGENOM" id="CLU_048475_1_1_1"/>
<keyword evidence="2" id="KW-0456">Lyase</keyword>
<dbReference type="Gene3D" id="3.10.490.10">
    <property type="entry name" value="Gamma-glutamyl cyclotransferase-like"/>
    <property type="match status" value="1"/>
</dbReference>
<evidence type="ECO:0000256" key="4">
    <source>
        <dbReference type="PIRSR" id="PIRSR617939-2"/>
    </source>
</evidence>
<dbReference type="EC" id="4.3.2.9" evidence="1"/>
<evidence type="ECO:0000259" key="5">
    <source>
        <dbReference type="Pfam" id="PF06094"/>
    </source>
</evidence>
<evidence type="ECO:0000256" key="1">
    <source>
        <dbReference type="ARBA" id="ARBA00012346"/>
    </source>
</evidence>
<dbReference type="STRING" id="253628.A0A0D1YYQ5"/>
<name>A0A0D1YYQ5_9PEZI</name>
<dbReference type="RefSeq" id="XP_016215701.1">
    <property type="nucleotide sequence ID" value="XM_016356178.1"/>
</dbReference>
<evidence type="ECO:0000256" key="3">
    <source>
        <dbReference type="PIRSR" id="PIRSR617939-1"/>
    </source>
</evidence>
<organism evidence="6 7">
    <name type="scientific">Verruconis gallopava</name>
    <dbReference type="NCBI Taxonomy" id="253628"/>
    <lineage>
        <taxon>Eukaryota</taxon>
        <taxon>Fungi</taxon>
        <taxon>Dikarya</taxon>
        <taxon>Ascomycota</taxon>
        <taxon>Pezizomycotina</taxon>
        <taxon>Dothideomycetes</taxon>
        <taxon>Pleosporomycetidae</taxon>
        <taxon>Venturiales</taxon>
        <taxon>Sympoventuriaceae</taxon>
        <taxon>Verruconis</taxon>
    </lineage>
</organism>
<dbReference type="Pfam" id="PF06094">
    <property type="entry name" value="GGACT"/>
    <property type="match status" value="1"/>
</dbReference>
<evidence type="ECO:0000313" key="7">
    <source>
        <dbReference type="Proteomes" id="UP000053259"/>
    </source>
</evidence>
<proteinExistence type="predicted"/>
<evidence type="ECO:0000256" key="2">
    <source>
        <dbReference type="ARBA" id="ARBA00023239"/>
    </source>
</evidence>
<sequence>MSPSSPSAKLYFGYGSNLWIEQMHSRCPNSHFVGLGRLPGFKWIINERGYANVVELAPAAAADNEVWGLIYYLSPLDEARLDRNEGVPYAYTKEMLPIEFWPHQLADLDERIDVTRAPSVRKESLVYIDRKRVTESAPKDEYIVRMNKGIADASALGMPNAYVERVMRHFIPAGREMDSLTLRKAQRQAIEFVDENLE</sequence>
<dbReference type="InterPro" id="IPR009288">
    <property type="entry name" value="AIG2-like_dom"/>
</dbReference>
<dbReference type="VEuPathDB" id="FungiDB:PV09_03037"/>
<dbReference type="InterPro" id="IPR036568">
    <property type="entry name" value="GGCT-like_sf"/>
</dbReference>